<evidence type="ECO:0000313" key="19">
    <source>
        <dbReference type="Proteomes" id="UP000009022"/>
    </source>
</evidence>
<name>B3S9W3_TRIAD</name>
<dbReference type="PANTHER" id="PTHR10989:SF16">
    <property type="entry name" value="AT02829P-RELATED"/>
    <property type="match status" value="1"/>
</dbReference>
<evidence type="ECO:0000313" key="18">
    <source>
        <dbReference type="EMBL" id="EDV20337.1"/>
    </source>
</evidence>
<evidence type="ECO:0000256" key="5">
    <source>
        <dbReference type="ARBA" id="ARBA00022989"/>
    </source>
</evidence>
<feature type="transmembrane region" description="Helical" evidence="17">
    <location>
        <begin position="73"/>
        <end position="91"/>
    </location>
</feature>
<evidence type="ECO:0000256" key="14">
    <source>
        <dbReference type="ARBA" id="ARBA00049296"/>
    </source>
</evidence>
<dbReference type="GO" id="GO:0016020">
    <property type="term" value="C:membrane"/>
    <property type="evidence" value="ECO:0007669"/>
    <property type="project" value="InterPro"/>
</dbReference>
<accession>B3S9W3</accession>
<evidence type="ECO:0000256" key="12">
    <source>
        <dbReference type="ARBA" id="ARBA00048800"/>
    </source>
</evidence>
<comment type="catalytic activity">
    <reaction evidence="1">
        <text>9-(9Z-hexadecenoyloxy)-octadecanoate + H2O = (9Z)-hexadecenoate + 9-hydroxy-octadecanoate + H(+)</text>
        <dbReference type="Rhea" id="RHEA:52068"/>
        <dbReference type="ChEBI" id="CHEBI:15377"/>
        <dbReference type="ChEBI" id="CHEBI:15378"/>
        <dbReference type="ChEBI" id="CHEBI:32372"/>
        <dbReference type="ChEBI" id="CHEBI:136286"/>
        <dbReference type="ChEBI" id="CHEBI:136309"/>
    </reaction>
    <physiologicalReaction direction="left-to-right" evidence="1">
        <dbReference type="Rhea" id="RHEA:52069"/>
    </physiologicalReaction>
</comment>
<dbReference type="eggNOG" id="KOG3989">
    <property type="taxonomic scope" value="Eukaryota"/>
</dbReference>
<dbReference type="Pfam" id="PF04750">
    <property type="entry name" value="Far-17a_AIG1"/>
    <property type="match status" value="1"/>
</dbReference>
<evidence type="ECO:0000256" key="8">
    <source>
        <dbReference type="ARBA" id="ARBA00047427"/>
    </source>
</evidence>
<comment type="catalytic activity">
    <reaction evidence="8">
        <text>13-octadecanoyloxy-octadecanoate + H2O = 13-hydroxy-octadecanoate + octadecanoate + H(+)</text>
        <dbReference type="Rhea" id="RHEA:52084"/>
        <dbReference type="ChEBI" id="CHEBI:15377"/>
        <dbReference type="ChEBI" id="CHEBI:15378"/>
        <dbReference type="ChEBI" id="CHEBI:25629"/>
        <dbReference type="ChEBI" id="CHEBI:136304"/>
        <dbReference type="ChEBI" id="CHEBI:136335"/>
    </reaction>
    <physiologicalReaction direction="left-to-right" evidence="8">
        <dbReference type="Rhea" id="RHEA:52085"/>
    </physiologicalReaction>
</comment>
<dbReference type="OrthoDB" id="1898221at2759"/>
<comment type="catalytic activity">
    <reaction evidence="13">
        <text>9-octadecanoyloxy-octadecanoate + H2O = 9-hydroxy-octadecanoate + octadecanoate + H(+)</text>
        <dbReference type="Rhea" id="RHEA:52096"/>
        <dbReference type="ChEBI" id="CHEBI:15377"/>
        <dbReference type="ChEBI" id="CHEBI:15378"/>
        <dbReference type="ChEBI" id="CHEBI:25629"/>
        <dbReference type="ChEBI" id="CHEBI:136286"/>
        <dbReference type="ChEBI" id="CHEBI:136373"/>
    </reaction>
    <physiologicalReaction direction="left-to-right" evidence="13">
        <dbReference type="Rhea" id="RHEA:52097"/>
    </physiologicalReaction>
</comment>
<sequence>MVIQLNYQALCVISYLYSNSKNITKFKKIREYVFSVLAFPVSIIVTATFWILYIKNPNNVREKMYENIIPPHINHLFHTVIAIANILDLLMHHHDYPVRRNSYVGMALFSLSFITWTIWIKYRANIWAYKILHKIPTPILPAFFMSFLFMHFGLYELELWVKSKQTATNKLKNKMN</sequence>
<evidence type="ECO:0000256" key="15">
    <source>
        <dbReference type="ARBA" id="ARBA00049322"/>
    </source>
</evidence>
<dbReference type="GeneID" id="6758244"/>
<feature type="transmembrane region" description="Helical" evidence="17">
    <location>
        <begin position="103"/>
        <end position="122"/>
    </location>
</feature>
<comment type="catalytic activity">
    <reaction evidence="9">
        <text>9-hexadecanoyloxy-octadecanoate + H2O = 9-hydroxy-octadecanoate + hexadecanoate + H(+)</text>
        <dbReference type="Rhea" id="RHEA:52052"/>
        <dbReference type="ChEBI" id="CHEBI:7896"/>
        <dbReference type="ChEBI" id="CHEBI:15377"/>
        <dbReference type="ChEBI" id="CHEBI:15378"/>
        <dbReference type="ChEBI" id="CHEBI:83670"/>
        <dbReference type="ChEBI" id="CHEBI:136286"/>
    </reaction>
    <physiologicalReaction direction="left-to-right" evidence="9">
        <dbReference type="Rhea" id="RHEA:52053"/>
    </physiologicalReaction>
</comment>
<comment type="similarity">
    <text evidence="3">Belongs to the AIG1 family.</text>
</comment>
<comment type="subcellular location">
    <subcellularLocation>
        <location evidence="2">Endomembrane system</location>
        <topology evidence="2">Multi-pass membrane protein</topology>
    </subcellularLocation>
</comment>
<evidence type="ECO:0000256" key="2">
    <source>
        <dbReference type="ARBA" id="ARBA00004127"/>
    </source>
</evidence>
<keyword evidence="5 17" id="KW-1133">Transmembrane helix</keyword>
<comment type="catalytic activity">
    <reaction evidence="7">
        <text>12-hexadecanoyloxy-octadecanoate + H2O = 12-hydroxyoctadecanoate + hexadecanoate + H(+)</text>
        <dbReference type="Rhea" id="RHEA:52056"/>
        <dbReference type="ChEBI" id="CHEBI:7896"/>
        <dbReference type="ChEBI" id="CHEBI:15377"/>
        <dbReference type="ChEBI" id="CHEBI:15378"/>
        <dbReference type="ChEBI" id="CHEBI:83677"/>
        <dbReference type="ChEBI" id="CHEBI:84201"/>
    </reaction>
    <physiologicalReaction direction="left-to-right" evidence="7">
        <dbReference type="Rhea" id="RHEA:52057"/>
    </physiologicalReaction>
</comment>
<evidence type="ECO:0000256" key="16">
    <source>
        <dbReference type="ARBA" id="ARBA00049428"/>
    </source>
</evidence>
<evidence type="ECO:0000256" key="10">
    <source>
        <dbReference type="ARBA" id="ARBA00048680"/>
    </source>
</evidence>
<dbReference type="KEGG" id="tad:TRIADDRAFT_61047"/>
<evidence type="ECO:0000256" key="4">
    <source>
        <dbReference type="ARBA" id="ARBA00022692"/>
    </source>
</evidence>
<evidence type="ECO:0000256" key="13">
    <source>
        <dbReference type="ARBA" id="ARBA00049221"/>
    </source>
</evidence>
<comment type="catalytic activity">
    <reaction evidence="15">
        <text>13-(9Z-hexadecenoyloxy)-octadecanoate + H2O = 13-hydroxy-octadecanoate + (9Z)-hexadecenoate + H(+)</text>
        <dbReference type="Rhea" id="RHEA:52076"/>
        <dbReference type="ChEBI" id="CHEBI:15377"/>
        <dbReference type="ChEBI" id="CHEBI:15378"/>
        <dbReference type="ChEBI" id="CHEBI:32372"/>
        <dbReference type="ChEBI" id="CHEBI:136304"/>
        <dbReference type="ChEBI" id="CHEBI:136315"/>
    </reaction>
    <physiologicalReaction direction="left-to-right" evidence="15">
        <dbReference type="Rhea" id="RHEA:52077"/>
    </physiologicalReaction>
</comment>
<dbReference type="AlphaFoldDB" id="B3S9W3"/>
<gene>
    <name evidence="18" type="ORF">TRIADDRAFT_61047</name>
</gene>
<feature type="transmembrane region" description="Helical" evidence="17">
    <location>
        <begin position="142"/>
        <end position="161"/>
    </location>
</feature>
<dbReference type="STRING" id="10228.B3S9W3"/>
<comment type="catalytic activity">
    <reaction evidence="16">
        <text>12-(9Z-hexadecenoyloxy)-octadecanoate + H2O = 12-hydroxyoctadecanoate + (9Z)-hexadecenoate + H(+)</text>
        <dbReference type="Rhea" id="RHEA:52072"/>
        <dbReference type="ChEBI" id="CHEBI:15377"/>
        <dbReference type="ChEBI" id="CHEBI:15378"/>
        <dbReference type="ChEBI" id="CHEBI:32372"/>
        <dbReference type="ChEBI" id="CHEBI:84201"/>
        <dbReference type="ChEBI" id="CHEBI:136312"/>
    </reaction>
    <physiologicalReaction direction="left-to-right" evidence="16">
        <dbReference type="Rhea" id="RHEA:52073"/>
    </physiologicalReaction>
</comment>
<dbReference type="FunCoup" id="B3S9W3">
    <property type="interactions" value="434"/>
</dbReference>
<dbReference type="Proteomes" id="UP000009022">
    <property type="component" value="Unassembled WGS sequence"/>
</dbReference>
<protein>
    <submittedName>
        <fullName evidence="18">Uncharacterized protein</fullName>
    </submittedName>
</protein>
<evidence type="ECO:0000256" key="17">
    <source>
        <dbReference type="SAM" id="Phobius"/>
    </source>
</evidence>
<keyword evidence="19" id="KW-1185">Reference proteome</keyword>
<reference evidence="18 19" key="1">
    <citation type="journal article" date="2008" name="Nature">
        <title>The Trichoplax genome and the nature of placozoans.</title>
        <authorList>
            <person name="Srivastava M."/>
            <person name="Begovic E."/>
            <person name="Chapman J."/>
            <person name="Putnam N.H."/>
            <person name="Hellsten U."/>
            <person name="Kawashima T."/>
            <person name="Kuo A."/>
            <person name="Mitros T."/>
            <person name="Salamov A."/>
            <person name="Carpenter M.L."/>
            <person name="Signorovitch A.Y."/>
            <person name="Moreno M.A."/>
            <person name="Kamm K."/>
            <person name="Grimwood J."/>
            <person name="Schmutz J."/>
            <person name="Shapiro H."/>
            <person name="Grigoriev I.V."/>
            <person name="Buss L.W."/>
            <person name="Schierwater B."/>
            <person name="Dellaporta S.L."/>
            <person name="Rokhsar D.S."/>
        </authorList>
    </citation>
    <scope>NUCLEOTIDE SEQUENCE [LARGE SCALE GENOMIC DNA]</scope>
    <source>
        <strain evidence="18 19">Grell-BS-1999</strain>
    </source>
</reference>
<comment type="catalytic activity">
    <reaction evidence="14">
        <text>13-(9Z-octadecenoyloxy)-octadecanoate + H2O = 13-hydroxy-octadecanoate + (9Z)-octadecenoate + H(+)</text>
        <dbReference type="Rhea" id="RHEA:52064"/>
        <dbReference type="ChEBI" id="CHEBI:15377"/>
        <dbReference type="ChEBI" id="CHEBI:15378"/>
        <dbReference type="ChEBI" id="CHEBI:30823"/>
        <dbReference type="ChEBI" id="CHEBI:136303"/>
        <dbReference type="ChEBI" id="CHEBI:136304"/>
    </reaction>
    <physiologicalReaction direction="left-to-right" evidence="14">
        <dbReference type="Rhea" id="RHEA:52065"/>
    </physiologicalReaction>
</comment>
<dbReference type="HOGENOM" id="CLU_073346_1_0_1"/>
<comment type="catalytic activity">
    <reaction evidence="10">
        <text>12-octadecanoyloxy-octadecanoate + H2O = 12-hydroxyoctadecanoate + octadecanoate + H(+)</text>
        <dbReference type="Rhea" id="RHEA:52080"/>
        <dbReference type="ChEBI" id="CHEBI:15377"/>
        <dbReference type="ChEBI" id="CHEBI:15378"/>
        <dbReference type="ChEBI" id="CHEBI:25629"/>
        <dbReference type="ChEBI" id="CHEBI:84201"/>
        <dbReference type="ChEBI" id="CHEBI:136330"/>
    </reaction>
    <physiologicalReaction direction="left-to-right" evidence="10">
        <dbReference type="Rhea" id="RHEA:52081"/>
    </physiologicalReaction>
</comment>
<evidence type="ECO:0000256" key="11">
    <source>
        <dbReference type="ARBA" id="ARBA00048701"/>
    </source>
</evidence>
<proteinExistence type="inferred from homology"/>
<evidence type="ECO:0000256" key="9">
    <source>
        <dbReference type="ARBA" id="ARBA00047863"/>
    </source>
</evidence>
<keyword evidence="6 17" id="KW-0472">Membrane</keyword>
<evidence type="ECO:0000256" key="1">
    <source>
        <dbReference type="ARBA" id="ARBA00000923"/>
    </source>
</evidence>
<dbReference type="InParanoid" id="B3S9W3"/>
<dbReference type="EMBL" id="DS985260">
    <property type="protein sequence ID" value="EDV20337.1"/>
    <property type="molecule type" value="Genomic_DNA"/>
</dbReference>
<organism evidence="18 19">
    <name type="scientific">Trichoplax adhaerens</name>
    <name type="common">Trichoplax reptans</name>
    <dbReference type="NCBI Taxonomy" id="10228"/>
    <lineage>
        <taxon>Eukaryota</taxon>
        <taxon>Metazoa</taxon>
        <taxon>Placozoa</taxon>
        <taxon>Uniplacotomia</taxon>
        <taxon>Trichoplacea</taxon>
        <taxon>Trichoplacidae</taxon>
        <taxon>Trichoplax</taxon>
    </lineage>
</organism>
<evidence type="ECO:0000256" key="7">
    <source>
        <dbReference type="ARBA" id="ARBA00047368"/>
    </source>
</evidence>
<comment type="catalytic activity">
    <reaction evidence="12">
        <text>9-(9Z-octadecenoyloxy)-octadecanoate + H2O = 9-hydroxy-octadecanoate + (9Z)-octadecenoate + H(+)</text>
        <dbReference type="Rhea" id="RHEA:52048"/>
        <dbReference type="ChEBI" id="CHEBI:15377"/>
        <dbReference type="ChEBI" id="CHEBI:15378"/>
        <dbReference type="ChEBI" id="CHEBI:30823"/>
        <dbReference type="ChEBI" id="CHEBI:136282"/>
        <dbReference type="ChEBI" id="CHEBI:136286"/>
    </reaction>
    <physiologicalReaction direction="left-to-right" evidence="12">
        <dbReference type="Rhea" id="RHEA:52049"/>
    </physiologicalReaction>
</comment>
<dbReference type="GO" id="GO:0012505">
    <property type="term" value="C:endomembrane system"/>
    <property type="evidence" value="ECO:0000318"/>
    <property type="project" value="GO_Central"/>
</dbReference>
<dbReference type="InterPro" id="IPR006838">
    <property type="entry name" value="ADTRP_AIG1"/>
</dbReference>
<evidence type="ECO:0000256" key="3">
    <source>
        <dbReference type="ARBA" id="ARBA00009300"/>
    </source>
</evidence>
<keyword evidence="4 17" id="KW-0812">Transmembrane</keyword>
<dbReference type="CTD" id="6758244"/>
<comment type="catalytic activity">
    <reaction evidence="11">
        <text>12-(9Z-octadecenoyloxy)-octadecanoate + H2O = 12-hydroxyoctadecanoate + (9Z)-octadecenoate + H(+)</text>
        <dbReference type="Rhea" id="RHEA:52060"/>
        <dbReference type="ChEBI" id="CHEBI:15377"/>
        <dbReference type="ChEBI" id="CHEBI:15378"/>
        <dbReference type="ChEBI" id="CHEBI:30823"/>
        <dbReference type="ChEBI" id="CHEBI:84201"/>
        <dbReference type="ChEBI" id="CHEBI:136302"/>
    </reaction>
    <physiologicalReaction direction="left-to-right" evidence="11">
        <dbReference type="Rhea" id="RHEA:52061"/>
    </physiologicalReaction>
</comment>
<dbReference type="PhylomeDB" id="B3S9W3"/>
<dbReference type="PANTHER" id="PTHR10989">
    <property type="entry name" value="ANDROGEN-INDUCED PROTEIN 1-RELATED"/>
    <property type="match status" value="1"/>
</dbReference>
<dbReference type="RefSeq" id="XP_002117031.1">
    <property type="nucleotide sequence ID" value="XM_002116995.1"/>
</dbReference>
<evidence type="ECO:0000256" key="6">
    <source>
        <dbReference type="ARBA" id="ARBA00023136"/>
    </source>
</evidence>
<feature type="transmembrane region" description="Helical" evidence="17">
    <location>
        <begin position="32"/>
        <end position="53"/>
    </location>
</feature>